<name>A0A1I8JQB7_9PLAT</name>
<dbReference type="AlphaFoldDB" id="A0A1I8JQB7"/>
<dbReference type="Proteomes" id="UP000095280">
    <property type="component" value="Unplaced"/>
</dbReference>
<proteinExistence type="predicted"/>
<keyword evidence="2" id="KW-1185">Reference proteome</keyword>
<organism evidence="2 3">
    <name type="scientific">Macrostomum lignano</name>
    <dbReference type="NCBI Taxonomy" id="282301"/>
    <lineage>
        <taxon>Eukaryota</taxon>
        <taxon>Metazoa</taxon>
        <taxon>Spiralia</taxon>
        <taxon>Lophotrochozoa</taxon>
        <taxon>Platyhelminthes</taxon>
        <taxon>Rhabditophora</taxon>
        <taxon>Macrostomorpha</taxon>
        <taxon>Macrostomida</taxon>
        <taxon>Macrostomidae</taxon>
        <taxon>Macrostomum</taxon>
    </lineage>
</organism>
<evidence type="ECO:0000313" key="2">
    <source>
        <dbReference type="Proteomes" id="UP000095280"/>
    </source>
</evidence>
<protein>
    <submittedName>
        <fullName evidence="3">Protein kinase domain-containing protein</fullName>
    </submittedName>
</protein>
<accession>A0A1I8JQB7</accession>
<evidence type="ECO:0000256" key="1">
    <source>
        <dbReference type="SAM" id="MobiDB-lite"/>
    </source>
</evidence>
<evidence type="ECO:0000313" key="3">
    <source>
        <dbReference type="WBParaSite" id="snap_masked-unitig_43130-processed-gene-0.0-mRNA-1"/>
    </source>
</evidence>
<reference evidence="3" key="1">
    <citation type="submission" date="2016-11" db="UniProtKB">
        <authorList>
            <consortium name="WormBaseParasite"/>
        </authorList>
    </citation>
    <scope>IDENTIFICATION</scope>
</reference>
<dbReference type="WBParaSite" id="snap_masked-unitig_43130-processed-gene-0.0-mRNA-1">
    <property type="protein sequence ID" value="snap_masked-unitig_43130-processed-gene-0.0-mRNA-1"/>
    <property type="gene ID" value="snap_masked-unitig_43130-processed-gene-0.0"/>
</dbReference>
<feature type="region of interest" description="Disordered" evidence="1">
    <location>
        <begin position="470"/>
        <end position="501"/>
    </location>
</feature>
<feature type="compositionally biased region" description="Low complexity" evidence="1">
    <location>
        <begin position="488"/>
        <end position="501"/>
    </location>
</feature>
<sequence length="501" mass="54795">RPSALVDCGGTPEACRIIVKPYKLQNNSAVSDCNDKQMVGRFVLTASFECPESGTGIGTGMSWIAAPASKLQQHRPSADWPLLSPAHGTLAPICHLSRRALATLAASPAARLLKSRSANSSAPRPSGPLSAGTLLPLLWPPSAAALRPLPALMAARICALLAACCVALCGLSAAALPPLTAAVCAPSWRSAASGHMLARCCWPPLCSSLPLFDLLLHCYAILTSITSSVQQWLCCRHCRLLLSLPALLLSPVSAAVTAQQQQRCNIGALWRTCKRDYGAKDLFDGGYNFGWQPFNLLRQMCQMRPLGQCTDKMDFTHIMILSVYNYNLYARAADYICERHNVGIFERHAECLWLFCGRRPATCSRLQKRHVNYRGGERQNWRGPINDTKHNTQTIRTDMETRFSGFLLGVRWRSSCAISELRRTRAASRPTSLPNPIVMLVVKYYSQLMPDWCRRRSYEPLADLMADQRVQRQAGAASSEDASPRQVGAPSPAYSAAAPGA</sequence>